<evidence type="ECO:0000259" key="8">
    <source>
        <dbReference type="Pfam" id="PF01077"/>
    </source>
</evidence>
<sequence length="335" mass="37961">GTIRLTTRQSFQLHGVIKWNMKQTIREVNDALLTTLAACGDVNRNVMCNPNPYQSEIHSEVYEWASRVSNHLDPKTRAYHEIWLDGEKILDSQNDGEEVEPIYGPVYLPRKFKIGMAVPPSNDVDVFSQDLGFIAIIEDGKLKGFNVSVGGGMGMTHGDSKTYPQVSKVIGFCTPEQIIDVAEKTVMIQRDYGDRAVRKHARFKYTIDDRGIEWFINELSDRMGWKLEEARPYHFDSNGDRYGWVKGNNGKWHFTLFVQNGRVKDEAGYPLMTGLREIAKVHTGDYRLTPNQNLIIGNVTSHKKKKIEGLIKEYGLTDGAHHSALRRSSMACVAL</sequence>
<evidence type="ECO:0000256" key="1">
    <source>
        <dbReference type="ARBA" id="ARBA00001929"/>
    </source>
</evidence>
<evidence type="ECO:0000256" key="7">
    <source>
        <dbReference type="ARBA" id="ARBA00023014"/>
    </source>
</evidence>
<evidence type="ECO:0000256" key="2">
    <source>
        <dbReference type="ARBA" id="ARBA00001966"/>
    </source>
</evidence>
<evidence type="ECO:0000256" key="3">
    <source>
        <dbReference type="ARBA" id="ARBA00022485"/>
    </source>
</evidence>
<evidence type="ECO:0000259" key="9">
    <source>
        <dbReference type="Pfam" id="PF03460"/>
    </source>
</evidence>
<organism evidence="10 11">
    <name type="scientific">Paenibacillus sepulcri</name>
    <dbReference type="NCBI Taxonomy" id="359917"/>
    <lineage>
        <taxon>Bacteria</taxon>
        <taxon>Bacillati</taxon>
        <taxon>Bacillota</taxon>
        <taxon>Bacilli</taxon>
        <taxon>Bacillales</taxon>
        <taxon>Paenibacillaceae</taxon>
        <taxon>Paenibacillus</taxon>
    </lineage>
</organism>
<keyword evidence="5" id="KW-0560">Oxidoreductase</keyword>
<dbReference type="NCBIfam" id="NF010029">
    <property type="entry name" value="PRK13504.1"/>
    <property type="match status" value="1"/>
</dbReference>
<dbReference type="Gene3D" id="3.30.413.10">
    <property type="entry name" value="Sulfite Reductase Hemoprotein, domain 1"/>
    <property type="match status" value="1"/>
</dbReference>
<name>A0ABS7CH61_9BACL</name>
<feature type="domain" description="Nitrite/Sulfite reductase ferredoxin-like" evidence="9">
    <location>
        <begin position="248"/>
        <end position="313"/>
    </location>
</feature>
<keyword evidence="7" id="KW-0411">Iron-sulfur</keyword>
<feature type="domain" description="Nitrite/sulphite reductase 4Fe-4S" evidence="8">
    <location>
        <begin position="65"/>
        <end position="227"/>
    </location>
</feature>
<proteinExistence type="predicted"/>
<reference evidence="10 11" key="1">
    <citation type="submission" date="2021-07" db="EMBL/GenBank/DDBJ databases">
        <title>Paenibacillus radiodurans sp. nov., isolated from the southeastern edge of Tengger Desert.</title>
        <authorList>
            <person name="Zhang G."/>
        </authorList>
    </citation>
    <scope>NUCLEOTIDE SEQUENCE [LARGE SCALE GENOMIC DNA]</scope>
    <source>
        <strain evidence="10 11">CCM 7311</strain>
    </source>
</reference>
<dbReference type="InterPro" id="IPR036136">
    <property type="entry name" value="Nit/Sulf_reduc_fer-like_dom_sf"/>
</dbReference>
<keyword evidence="11" id="KW-1185">Reference proteome</keyword>
<evidence type="ECO:0000313" key="11">
    <source>
        <dbReference type="Proteomes" id="UP001519887"/>
    </source>
</evidence>
<dbReference type="Pfam" id="PF01077">
    <property type="entry name" value="NIR_SIR"/>
    <property type="match status" value="1"/>
</dbReference>
<dbReference type="Proteomes" id="UP001519887">
    <property type="component" value="Unassembled WGS sequence"/>
</dbReference>
<dbReference type="InterPro" id="IPR005117">
    <property type="entry name" value="NiRdtase/SiRdtase_haem-b_fer"/>
</dbReference>
<evidence type="ECO:0000256" key="6">
    <source>
        <dbReference type="ARBA" id="ARBA00023004"/>
    </source>
</evidence>
<comment type="caution">
    <text evidence="10">The sequence shown here is derived from an EMBL/GenBank/DDBJ whole genome shotgun (WGS) entry which is preliminary data.</text>
</comment>
<evidence type="ECO:0000256" key="4">
    <source>
        <dbReference type="ARBA" id="ARBA00022723"/>
    </source>
</evidence>
<dbReference type="InterPro" id="IPR006067">
    <property type="entry name" value="NO2/SO3_Rdtase_4Fe4S_dom"/>
</dbReference>
<keyword evidence="3" id="KW-0004">4Fe-4S</keyword>
<dbReference type="EMBL" id="JAHZIK010002130">
    <property type="protein sequence ID" value="MBW7460283.1"/>
    <property type="molecule type" value="Genomic_DNA"/>
</dbReference>
<keyword evidence="6" id="KW-0408">Iron</keyword>
<comment type="cofactor">
    <cofactor evidence="1">
        <name>siroheme</name>
        <dbReference type="ChEBI" id="CHEBI:60052"/>
    </cofactor>
</comment>
<feature type="non-terminal residue" evidence="10">
    <location>
        <position position="1"/>
    </location>
</feature>
<dbReference type="PANTHER" id="PTHR11493">
    <property type="entry name" value="SULFITE REDUCTASE [NADPH] SUBUNIT BETA-RELATED"/>
    <property type="match status" value="1"/>
</dbReference>
<dbReference type="InterPro" id="IPR045854">
    <property type="entry name" value="NO2/SO3_Rdtase_4Fe4S_sf"/>
</dbReference>
<accession>A0ABS7CH61</accession>
<dbReference type="SUPFAM" id="SSF55124">
    <property type="entry name" value="Nitrite/Sulfite reductase N-terminal domain-like"/>
    <property type="match status" value="2"/>
</dbReference>
<protein>
    <submittedName>
        <fullName evidence="10">NADPH-dependent assimilatory sulfite reductase hemoprotein subunit</fullName>
    </submittedName>
</protein>
<dbReference type="SUPFAM" id="SSF56014">
    <property type="entry name" value="Nitrite and sulphite reductase 4Fe-4S domain-like"/>
    <property type="match status" value="1"/>
</dbReference>
<dbReference type="InterPro" id="IPR045169">
    <property type="entry name" value="NO2/SO3_Rdtase_4Fe4S_prot"/>
</dbReference>
<dbReference type="PANTHER" id="PTHR11493:SF47">
    <property type="entry name" value="SULFITE REDUCTASE [NADPH] SUBUNIT BETA"/>
    <property type="match status" value="1"/>
</dbReference>
<keyword evidence="4" id="KW-0479">Metal-binding</keyword>
<evidence type="ECO:0000256" key="5">
    <source>
        <dbReference type="ARBA" id="ARBA00023002"/>
    </source>
</evidence>
<evidence type="ECO:0000313" key="10">
    <source>
        <dbReference type="EMBL" id="MBW7460283.1"/>
    </source>
</evidence>
<dbReference type="Pfam" id="PF03460">
    <property type="entry name" value="NIR_SIR_ferr"/>
    <property type="match status" value="1"/>
</dbReference>
<gene>
    <name evidence="10" type="ORF">K0U00_40090</name>
</gene>
<feature type="non-terminal residue" evidence="10">
    <location>
        <position position="335"/>
    </location>
</feature>
<comment type="cofactor">
    <cofactor evidence="2">
        <name>[4Fe-4S] cluster</name>
        <dbReference type="ChEBI" id="CHEBI:49883"/>
    </cofactor>
</comment>